<reference evidence="2 3" key="2">
    <citation type="journal article" date="2009" name="Proc. Natl. Acad. Sci. U.S.A.">
        <title>On the chimeric nature, thermophilic origin, and phylogenetic placement of the Thermotogales.</title>
        <authorList>
            <person name="Zhaxybayeva O."/>
            <person name="Swithers K.S."/>
            <person name="Lapierre P."/>
            <person name="Fournier G.P."/>
            <person name="Bickhart D.M."/>
            <person name="DeBoy R.T."/>
            <person name="Nelson K.E."/>
            <person name="Nesbo C.L."/>
            <person name="Doolittle W.F."/>
            <person name="Gogarten J.P."/>
            <person name="Noll K.M."/>
        </authorList>
    </citation>
    <scope>NUCLEOTIDE SEQUENCE [LARGE SCALE GENOMIC DNA]</scope>
    <source>
        <strain evidence="3">ATCC BAA-301 / DSM 14385 / NBRC 107922 / TMO</strain>
    </source>
</reference>
<dbReference type="STRING" id="416591.Tlet_0743"/>
<dbReference type="KEGG" id="tle:Tlet_0743"/>
<dbReference type="Gene3D" id="3.30.70.270">
    <property type="match status" value="1"/>
</dbReference>
<dbReference type="SUPFAM" id="SSF52540">
    <property type="entry name" value="P-loop containing nucleoside triphosphate hydrolases"/>
    <property type="match status" value="1"/>
</dbReference>
<dbReference type="GO" id="GO:0005886">
    <property type="term" value="C:plasma membrane"/>
    <property type="evidence" value="ECO:0007669"/>
    <property type="project" value="TreeGrafter"/>
</dbReference>
<keyword evidence="3" id="KW-1185">Reference proteome</keyword>
<dbReference type="GO" id="GO:0043709">
    <property type="term" value="P:cell adhesion involved in single-species biofilm formation"/>
    <property type="evidence" value="ECO:0007669"/>
    <property type="project" value="TreeGrafter"/>
</dbReference>
<dbReference type="SUPFAM" id="SSF48452">
    <property type="entry name" value="TPR-like"/>
    <property type="match status" value="1"/>
</dbReference>
<dbReference type="InterPro" id="IPR000160">
    <property type="entry name" value="GGDEF_dom"/>
</dbReference>
<dbReference type="InterPro" id="IPR043128">
    <property type="entry name" value="Rev_trsase/Diguanyl_cyclase"/>
</dbReference>
<dbReference type="InterPro" id="IPR050469">
    <property type="entry name" value="Diguanylate_Cyclase"/>
</dbReference>
<dbReference type="SUPFAM" id="SSF55073">
    <property type="entry name" value="Nucleotide cyclase"/>
    <property type="match status" value="1"/>
</dbReference>
<evidence type="ECO:0000313" key="3">
    <source>
        <dbReference type="Proteomes" id="UP000002016"/>
    </source>
</evidence>
<feature type="domain" description="GGDEF" evidence="1">
    <location>
        <begin position="1228"/>
        <end position="1357"/>
    </location>
</feature>
<dbReference type="SMART" id="SM00267">
    <property type="entry name" value="GGDEF"/>
    <property type="match status" value="1"/>
</dbReference>
<dbReference type="HOGENOM" id="CLU_006091_0_0_0"/>
<sequence>MRLIRFLRENYSGDEHLILDNDTYKRVRVIKLEAIGNKHHELLDILTSFSRVKHPNVLVPESYDLREIPRIYFPYVEGKAIDLSSESERRSFALFLINLLRELLHYNVKIPVLSIQDFLKSQNYFMLPPCWVNQDILPKAEYTFVAPEFAERGKFSTASTVYVFGKLITSICNEKEIEDFVADFLYEDPLKRKTHFPLAAPLLSDTFLGDKMLGLKFVTLRRQEENTLLQTIENLRSKNGLYTIFLRGPQRSGKTTLLDSITEKLRYKNVPVIWATDLQSLISGVIQLVDDKILARLDEQDRKKVQSLIFSHEFMASEVLLTLGKIMNNLSTVCIAIDDVHEVDISLRAIVEQLRGYKFKVTHFVLIASSETDPSVGYDLVVDIKPFDLHRTEGLIKSMLIGLEIDQQFCQWIYTISRGLPGRIVSLMRILHRAGALKNVDGKLQVAESVLKTLDFREIIEFSTENYIDGTARFLAICGEKFKPGEIEILSKVVSIKLETIQQDLSSLINDGFIYWESGKYRFILHDIWYSFYSQIPEDLRGEYHEKFSQLLSEPSKKAWHLKMLGKNTSAVVVYLLAARKELDTYNDISAAFELLEEAEKLLQGRESYALNTLKLRALMIKQDANALERFALTLEGKDEYNFLRYRALVGSSKVNLAKDIEQQCTDPSRMHTEYAKLFTMVCKLKRILISGEKVSDEFLKEIKLSIMHMQDFRAHKKLVAEALLLISRCDRISNFRSFELLNQARQIAQTEGFLDILALILNEFGVRLAANSEAVRYFDEVVEIAHKISSDGLALLGLSNLIWTSLYRGEAGRMFNDISRLRQIASMTGNLQSEAYSYFVEANYHIYNRELDKALEDLTREKAIEKYLGIEERALRGIVAAYALSGNVEESIRIIRENIDNPALNNQSFKYFRDLFLAEDDESFLRAWQRFLGKDDPYWREEACQVFAEKLVKLDREGFLKFAKQLEMGAIKSGAFLSLAQIYEAIAIAYQTVGEIPLAINYAERATSIYRTRTFENAARWLEENVKLPRKPRDLFQILQDLRSSLGDSARKLLDLVYSQIEQITRLSNLAQYALDTLKVTNSQDEIRTTMEFMVSRIMNLLPISSAGIALFDPRGKVVEQVMFNLLNITREPKVSYEPFEICVNTEIADGYTMALKVANESLYVDESNGYELLKTVMSFQDVVVYTLKNVITYQRSITDPLTGLYTRWYFVTRLYEEFERVKRYGGHLSIIMCDIDDFKKINDTYGHRIGDEVLKFISSVLRSSTRITDIVGRYGGEEFIMILPNTPKLSAAKVAEKVLYQIIETNPFDFRLTMSFGVSGYPEDNVNQPEELINFADKATYMSKERGKSCVTVFQ</sequence>
<dbReference type="CDD" id="cd01949">
    <property type="entry name" value="GGDEF"/>
    <property type="match status" value="1"/>
</dbReference>
<name>A8F575_PSELT</name>
<proteinExistence type="predicted"/>
<organism evidence="2 3">
    <name type="scientific">Pseudothermotoga lettingae (strain ATCC BAA-301 / DSM 14385 / NBRC 107922 / TMO)</name>
    <name type="common">Thermotoga lettingae</name>
    <dbReference type="NCBI Taxonomy" id="416591"/>
    <lineage>
        <taxon>Bacteria</taxon>
        <taxon>Thermotogati</taxon>
        <taxon>Thermotogota</taxon>
        <taxon>Thermotogae</taxon>
        <taxon>Thermotogales</taxon>
        <taxon>Thermotogaceae</taxon>
        <taxon>Pseudothermotoga</taxon>
    </lineage>
</organism>
<gene>
    <name evidence="2" type="ordered locus">Tlet_0743</name>
</gene>
<accession>A8F575</accession>
<dbReference type="GO" id="GO:1902201">
    <property type="term" value="P:negative regulation of bacterial-type flagellum-dependent cell motility"/>
    <property type="evidence" value="ECO:0007669"/>
    <property type="project" value="TreeGrafter"/>
</dbReference>
<dbReference type="NCBIfam" id="TIGR00254">
    <property type="entry name" value="GGDEF"/>
    <property type="match status" value="1"/>
</dbReference>
<dbReference type="GO" id="GO:0052621">
    <property type="term" value="F:diguanylate cyclase activity"/>
    <property type="evidence" value="ECO:0007669"/>
    <property type="project" value="TreeGrafter"/>
</dbReference>
<dbReference type="FunFam" id="3.30.70.270:FF:000001">
    <property type="entry name" value="Diguanylate cyclase domain protein"/>
    <property type="match status" value="1"/>
</dbReference>
<evidence type="ECO:0000259" key="1">
    <source>
        <dbReference type="PROSITE" id="PS50887"/>
    </source>
</evidence>
<dbReference type="InterPro" id="IPR011990">
    <property type="entry name" value="TPR-like_helical_dom_sf"/>
</dbReference>
<evidence type="ECO:0000313" key="2">
    <source>
        <dbReference type="EMBL" id="ABV33309.1"/>
    </source>
</evidence>
<dbReference type="Pfam" id="PF00990">
    <property type="entry name" value="GGDEF"/>
    <property type="match status" value="1"/>
</dbReference>
<dbReference type="Proteomes" id="UP000002016">
    <property type="component" value="Chromosome"/>
</dbReference>
<dbReference type="PANTHER" id="PTHR45138:SF9">
    <property type="entry name" value="DIGUANYLATE CYCLASE DGCM-RELATED"/>
    <property type="match status" value="1"/>
</dbReference>
<dbReference type="eggNOG" id="COG3706">
    <property type="taxonomic scope" value="Bacteria"/>
</dbReference>
<dbReference type="OrthoDB" id="38958at2"/>
<reference evidence="2 3" key="1">
    <citation type="submission" date="2007-08" db="EMBL/GenBank/DDBJ databases">
        <title>Complete sequence of Thermotoga lettingae TMO.</title>
        <authorList>
            <consortium name="US DOE Joint Genome Institute"/>
            <person name="Copeland A."/>
            <person name="Lucas S."/>
            <person name="Lapidus A."/>
            <person name="Barry K."/>
            <person name="Glavina del Rio T."/>
            <person name="Dalin E."/>
            <person name="Tice H."/>
            <person name="Pitluck S."/>
            <person name="Foster B."/>
            <person name="Bruce D."/>
            <person name="Schmutz J."/>
            <person name="Larimer F."/>
            <person name="Land M."/>
            <person name="Hauser L."/>
            <person name="Kyrpides N."/>
            <person name="Mikhailova N."/>
            <person name="Nelson K."/>
            <person name="Gogarten J.P."/>
            <person name="Noll K."/>
            <person name="Richardson P."/>
        </authorList>
    </citation>
    <scope>NUCLEOTIDE SEQUENCE [LARGE SCALE GENOMIC DNA]</scope>
    <source>
        <strain evidence="3">ATCC BAA-301 / DSM 14385 / NBRC 107922 / TMO</strain>
    </source>
</reference>
<protein>
    <submittedName>
        <fullName evidence="2">Diguanylate cyclase</fullName>
    </submittedName>
</protein>
<dbReference type="InterPro" id="IPR027417">
    <property type="entry name" value="P-loop_NTPase"/>
</dbReference>
<dbReference type="PROSITE" id="PS50887">
    <property type="entry name" value="GGDEF"/>
    <property type="match status" value="1"/>
</dbReference>
<dbReference type="InterPro" id="IPR029787">
    <property type="entry name" value="Nucleotide_cyclase"/>
</dbReference>
<dbReference type="PANTHER" id="PTHR45138">
    <property type="entry name" value="REGULATORY COMPONENTS OF SENSORY TRANSDUCTION SYSTEM"/>
    <property type="match status" value="1"/>
</dbReference>
<dbReference type="EMBL" id="CP000812">
    <property type="protein sequence ID" value="ABV33309.1"/>
    <property type="molecule type" value="Genomic_DNA"/>
</dbReference>
<dbReference type="RefSeq" id="WP_012002790.1">
    <property type="nucleotide sequence ID" value="NC_009828.1"/>
</dbReference>